<name>A0A6P5RDA8_PRUAV</name>
<keyword evidence="9 10" id="KW-0472">Membrane</keyword>
<evidence type="ECO:0000256" key="7">
    <source>
        <dbReference type="ARBA" id="ARBA00022737"/>
    </source>
</evidence>
<dbReference type="Proteomes" id="UP000515124">
    <property type="component" value="Unplaced"/>
</dbReference>
<keyword evidence="8 10" id="KW-1133">Transmembrane helix</keyword>
<protein>
    <recommendedName>
        <fullName evidence="10">Bidirectional sugar transporter SWEET</fullName>
    </recommendedName>
</protein>
<evidence type="ECO:0000256" key="9">
    <source>
        <dbReference type="ARBA" id="ARBA00023136"/>
    </source>
</evidence>
<dbReference type="PANTHER" id="PTHR10791:SF134">
    <property type="entry name" value="BIDIRECTIONAL SUGAR TRANSPORTER SWEET9"/>
    <property type="match status" value="1"/>
</dbReference>
<dbReference type="RefSeq" id="XP_021800782.1">
    <property type="nucleotide sequence ID" value="XM_021945090.1"/>
</dbReference>
<dbReference type="InterPro" id="IPR004316">
    <property type="entry name" value="SWEET_rpt"/>
</dbReference>
<feature type="transmembrane region" description="Helical" evidence="10">
    <location>
        <begin position="47"/>
        <end position="64"/>
    </location>
</feature>
<evidence type="ECO:0000256" key="10">
    <source>
        <dbReference type="RuleBase" id="RU910715"/>
    </source>
</evidence>
<comment type="similarity">
    <text evidence="2 10">Belongs to the SWEET sugar transporter family.</text>
</comment>
<feature type="transmembrane region" description="Helical" evidence="10">
    <location>
        <begin position="131"/>
        <end position="152"/>
    </location>
</feature>
<proteinExistence type="inferred from homology"/>
<feature type="transmembrane region" description="Helical" evidence="10">
    <location>
        <begin position="192"/>
        <end position="213"/>
    </location>
</feature>
<dbReference type="InterPro" id="IPR047664">
    <property type="entry name" value="SWEET"/>
</dbReference>
<dbReference type="AlphaFoldDB" id="A0A6P5RDA8"/>
<keyword evidence="4" id="KW-1003">Cell membrane</keyword>
<reference evidence="12" key="1">
    <citation type="submission" date="2025-08" db="UniProtKB">
        <authorList>
            <consortium name="RefSeq"/>
        </authorList>
    </citation>
    <scope>IDENTIFICATION</scope>
</reference>
<dbReference type="GO" id="GO:0051119">
    <property type="term" value="F:sugar transmembrane transporter activity"/>
    <property type="evidence" value="ECO:0007669"/>
    <property type="project" value="InterPro"/>
</dbReference>
<dbReference type="GO" id="GO:0008515">
    <property type="term" value="F:sucrose transmembrane transporter activity"/>
    <property type="evidence" value="ECO:0007669"/>
    <property type="project" value="UniProtKB-ARBA"/>
</dbReference>
<evidence type="ECO:0000256" key="8">
    <source>
        <dbReference type="ARBA" id="ARBA00022989"/>
    </source>
</evidence>
<dbReference type="KEGG" id="pavi:110745030"/>
<feature type="transmembrane region" description="Helical" evidence="10">
    <location>
        <begin position="164"/>
        <end position="186"/>
    </location>
</feature>
<evidence type="ECO:0000256" key="5">
    <source>
        <dbReference type="ARBA" id="ARBA00022597"/>
    </source>
</evidence>
<organism evidence="11 12">
    <name type="scientific">Prunus avium</name>
    <name type="common">Cherry</name>
    <name type="synonym">Cerasus avium</name>
    <dbReference type="NCBI Taxonomy" id="42229"/>
    <lineage>
        <taxon>Eukaryota</taxon>
        <taxon>Viridiplantae</taxon>
        <taxon>Streptophyta</taxon>
        <taxon>Embryophyta</taxon>
        <taxon>Tracheophyta</taxon>
        <taxon>Spermatophyta</taxon>
        <taxon>Magnoliopsida</taxon>
        <taxon>eudicotyledons</taxon>
        <taxon>Gunneridae</taxon>
        <taxon>Pentapetalae</taxon>
        <taxon>rosids</taxon>
        <taxon>fabids</taxon>
        <taxon>Rosales</taxon>
        <taxon>Rosaceae</taxon>
        <taxon>Amygdaloideae</taxon>
        <taxon>Amygdaleae</taxon>
        <taxon>Prunus</taxon>
    </lineage>
</organism>
<comment type="function">
    <text evidence="10">Mediates both low-affinity uptake and efflux of sugar across the membrane.</text>
</comment>
<dbReference type="GO" id="GO:0005886">
    <property type="term" value="C:plasma membrane"/>
    <property type="evidence" value="ECO:0007669"/>
    <property type="project" value="UniProtKB-SubCell"/>
</dbReference>
<accession>A0A6P5RDA8</accession>
<evidence type="ECO:0000256" key="2">
    <source>
        <dbReference type="ARBA" id="ARBA00007809"/>
    </source>
</evidence>
<dbReference type="FunFam" id="1.20.1280.290:FF:000001">
    <property type="entry name" value="Bidirectional sugar transporter SWEET"/>
    <property type="match status" value="1"/>
</dbReference>
<evidence type="ECO:0000256" key="4">
    <source>
        <dbReference type="ARBA" id="ARBA00022475"/>
    </source>
</evidence>
<feature type="transmembrane region" description="Helical" evidence="10">
    <location>
        <begin position="70"/>
        <end position="93"/>
    </location>
</feature>
<feature type="transmembrane region" description="Helical" evidence="10">
    <location>
        <begin position="105"/>
        <end position="125"/>
    </location>
</feature>
<gene>
    <name evidence="12" type="primary">LOC110745030</name>
</gene>
<evidence type="ECO:0000313" key="12">
    <source>
        <dbReference type="RefSeq" id="XP_021800782.1"/>
    </source>
</evidence>
<sequence>MKFLSNEQLAFVFGLLGNIVSFMVFLAPIPTFYTIYKKKSSKGFQSIPYVVALLSAMLLLYYGVLKTNAFLIISINGIGCAIEIIYLIFYIVYASKKDKITTMSLILLVNVAAFGLVMAVTVFLLGEAKRVSAVGWLCAVFNIAVFAAPLSIMRQVIRTNSVEYMPFSLSFFLTLCATMWFFYGLFTKDYYIALPNVLGFLLGIAQMILYLTYKNSGKNDAENKGSQEMKKFMSRNRPKLMRSVSDLPRADKLMQTTYVFNQQQQQESNDNHV</sequence>
<keyword evidence="3 10" id="KW-0813">Transport</keyword>
<dbReference type="PANTHER" id="PTHR10791">
    <property type="entry name" value="RAG1-ACTIVATING PROTEIN 1"/>
    <property type="match status" value="1"/>
</dbReference>
<comment type="subcellular location">
    <subcellularLocation>
        <location evidence="1 10">Cell membrane</location>
        <topology evidence="1 10">Multi-pass membrane protein</topology>
    </subcellularLocation>
</comment>
<feature type="transmembrane region" description="Helical" evidence="10">
    <location>
        <begin position="12"/>
        <end position="35"/>
    </location>
</feature>
<evidence type="ECO:0000313" key="11">
    <source>
        <dbReference type="Proteomes" id="UP000515124"/>
    </source>
</evidence>
<evidence type="ECO:0000256" key="3">
    <source>
        <dbReference type="ARBA" id="ARBA00022448"/>
    </source>
</evidence>
<keyword evidence="7" id="KW-0677">Repeat</keyword>
<keyword evidence="5 10" id="KW-0762">Sugar transport</keyword>
<keyword evidence="6 10" id="KW-0812">Transmembrane</keyword>
<dbReference type="Pfam" id="PF03083">
    <property type="entry name" value="MtN3_slv"/>
    <property type="match status" value="2"/>
</dbReference>
<dbReference type="Gene3D" id="1.20.1280.290">
    <property type="match status" value="2"/>
</dbReference>
<keyword evidence="11" id="KW-1185">Reference proteome</keyword>
<dbReference type="GeneID" id="110745030"/>
<evidence type="ECO:0000256" key="1">
    <source>
        <dbReference type="ARBA" id="ARBA00004651"/>
    </source>
</evidence>
<evidence type="ECO:0000256" key="6">
    <source>
        <dbReference type="ARBA" id="ARBA00022692"/>
    </source>
</evidence>
<dbReference type="FunFam" id="1.20.1280.290:FF:000003">
    <property type="entry name" value="Bidirectional sugar transporter SWEET"/>
    <property type="match status" value="1"/>
</dbReference>